<evidence type="ECO:0000259" key="2">
    <source>
        <dbReference type="SMART" id="SM00862"/>
    </source>
</evidence>
<organism evidence="3 4">
    <name type="scientific">Sphingomonas gilva</name>
    <dbReference type="NCBI Taxonomy" id="2305907"/>
    <lineage>
        <taxon>Bacteria</taxon>
        <taxon>Pseudomonadati</taxon>
        <taxon>Pseudomonadota</taxon>
        <taxon>Alphaproteobacteria</taxon>
        <taxon>Sphingomonadales</taxon>
        <taxon>Sphingomonadaceae</taxon>
        <taxon>Sphingomonas</taxon>
    </lineage>
</organism>
<dbReference type="Gene3D" id="1.10.10.10">
    <property type="entry name" value="Winged helix-like DNA-binding domain superfamily/Winged helix DNA-binding domain"/>
    <property type="match status" value="1"/>
</dbReference>
<gene>
    <name evidence="3" type="ORF">D1610_08585</name>
</gene>
<reference evidence="3 4" key="1">
    <citation type="submission" date="2018-08" db="EMBL/GenBank/DDBJ databases">
        <title>The multiple taxonomic identification of Sphingomonas gilva.</title>
        <authorList>
            <person name="Zhu D."/>
            <person name="Zheng S."/>
        </authorList>
    </citation>
    <scope>NUCLEOTIDE SEQUENCE [LARGE SCALE GENOMIC DNA]</scope>
    <source>
        <strain evidence="3 4">ZDH117</strain>
    </source>
</reference>
<sequence length="147" mass="16449">MIEIDCPEGDSARRPVIKRGALTATFDPIRIWWNDRLIPLSPTEAELLALIMRRSRLCWAEVNEALGSSAPARAVLLHRIRHKLAELGGADPVETIRHWGVRLRVEPDREQSRTTWIGIDEAGLRLLARTGYPTPELARTNKTAAAA</sequence>
<dbReference type="Proteomes" id="UP000266693">
    <property type="component" value="Unassembled WGS sequence"/>
</dbReference>
<name>A0A396RQ21_9SPHN</name>
<dbReference type="InterPro" id="IPR016032">
    <property type="entry name" value="Sig_transdc_resp-reg_C-effctor"/>
</dbReference>
<keyword evidence="1" id="KW-0238">DNA-binding</keyword>
<dbReference type="SMART" id="SM00862">
    <property type="entry name" value="Trans_reg_C"/>
    <property type="match status" value="1"/>
</dbReference>
<accession>A0A396RQ21</accession>
<dbReference type="GO" id="GO:0003677">
    <property type="term" value="F:DNA binding"/>
    <property type="evidence" value="ECO:0007669"/>
    <property type="project" value="UniProtKB-KW"/>
</dbReference>
<evidence type="ECO:0000256" key="1">
    <source>
        <dbReference type="ARBA" id="ARBA00023125"/>
    </source>
</evidence>
<dbReference type="SUPFAM" id="SSF46894">
    <property type="entry name" value="C-terminal effector domain of the bipartite response regulators"/>
    <property type="match status" value="1"/>
</dbReference>
<keyword evidence="4" id="KW-1185">Reference proteome</keyword>
<comment type="caution">
    <text evidence="3">The sequence shown here is derived from an EMBL/GenBank/DDBJ whole genome shotgun (WGS) entry which is preliminary data.</text>
</comment>
<dbReference type="OrthoDB" id="7571899at2"/>
<dbReference type="InterPro" id="IPR001867">
    <property type="entry name" value="OmpR/PhoB-type_DNA-bd"/>
</dbReference>
<proteinExistence type="predicted"/>
<evidence type="ECO:0000313" key="4">
    <source>
        <dbReference type="Proteomes" id="UP000266693"/>
    </source>
</evidence>
<feature type="domain" description="OmpR/PhoB-type" evidence="2">
    <location>
        <begin position="35"/>
        <end position="103"/>
    </location>
</feature>
<dbReference type="InterPro" id="IPR036388">
    <property type="entry name" value="WH-like_DNA-bd_sf"/>
</dbReference>
<dbReference type="GO" id="GO:0000160">
    <property type="term" value="P:phosphorelay signal transduction system"/>
    <property type="evidence" value="ECO:0007669"/>
    <property type="project" value="InterPro"/>
</dbReference>
<dbReference type="EMBL" id="QWLV01000002">
    <property type="protein sequence ID" value="RHW18489.1"/>
    <property type="molecule type" value="Genomic_DNA"/>
</dbReference>
<dbReference type="RefSeq" id="WP_118863679.1">
    <property type="nucleotide sequence ID" value="NZ_QWLV01000002.1"/>
</dbReference>
<protein>
    <submittedName>
        <fullName evidence="3">Helix-turn-helix domain-containing protein</fullName>
    </submittedName>
</protein>
<evidence type="ECO:0000313" key="3">
    <source>
        <dbReference type="EMBL" id="RHW18489.1"/>
    </source>
</evidence>
<dbReference type="GO" id="GO:0006355">
    <property type="term" value="P:regulation of DNA-templated transcription"/>
    <property type="evidence" value="ECO:0007669"/>
    <property type="project" value="InterPro"/>
</dbReference>
<dbReference type="AlphaFoldDB" id="A0A396RQ21"/>